<keyword evidence="4" id="KW-1185">Reference proteome</keyword>
<dbReference type="GO" id="GO:0004364">
    <property type="term" value="F:glutathione transferase activity"/>
    <property type="evidence" value="ECO:0007669"/>
    <property type="project" value="UniProtKB-EC"/>
</dbReference>
<keyword evidence="3" id="KW-0808">Transferase</keyword>
<dbReference type="SUPFAM" id="SSF52833">
    <property type="entry name" value="Thioredoxin-like"/>
    <property type="match status" value="1"/>
</dbReference>
<evidence type="ECO:0000259" key="1">
    <source>
        <dbReference type="PROSITE" id="PS50404"/>
    </source>
</evidence>
<dbReference type="CDD" id="cd03057">
    <property type="entry name" value="GST_N_Beta"/>
    <property type="match status" value="1"/>
</dbReference>
<dbReference type="InterPro" id="IPR036249">
    <property type="entry name" value="Thioredoxin-like_sf"/>
</dbReference>
<dbReference type="SFLD" id="SFLDS00019">
    <property type="entry name" value="Glutathione_Transferase_(cytos"/>
    <property type="match status" value="1"/>
</dbReference>
<dbReference type="SFLD" id="SFLDG01150">
    <property type="entry name" value="Main.1:_Beta-like"/>
    <property type="match status" value="1"/>
</dbReference>
<dbReference type="Pfam" id="PF00043">
    <property type="entry name" value="GST_C"/>
    <property type="match status" value="1"/>
</dbReference>
<dbReference type="SFLD" id="SFLDG00358">
    <property type="entry name" value="Main_(cytGST)"/>
    <property type="match status" value="1"/>
</dbReference>
<dbReference type="EC" id="2.5.1.18" evidence="3"/>
<proteinExistence type="predicted"/>
<dbReference type="Gene3D" id="1.20.1050.10">
    <property type="match status" value="1"/>
</dbReference>
<dbReference type="InterPro" id="IPR004045">
    <property type="entry name" value="Glutathione_S-Trfase_N"/>
</dbReference>
<gene>
    <name evidence="3" type="primary">gstA</name>
    <name evidence="3" type="ORF">RQX22_00405</name>
</gene>
<dbReference type="InterPro" id="IPR040079">
    <property type="entry name" value="Glutathione_S-Trfase"/>
</dbReference>
<dbReference type="PROSITE" id="PS50405">
    <property type="entry name" value="GST_CTER"/>
    <property type="match status" value="1"/>
</dbReference>
<dbReference type="PANTHER" id="PTHR44051:SF8">
    <property type="entry name" value="GLUTATHIONE S-TRANSFERASE GSTA"/>
    <property type="match status" value="1"/>
</dbReference>
<dbReference type="PROSITE" id="PS50404">
    <property type="entry name" value="GST_NTER"/>
    <property type="match status" value="1"/>
</dbReference>
<reference evidence="3 4" key="1">
    <citation type="submission" date="2023-05" db="EMBL/GenBank/DDBJ databases">
        <authorList>
            <person name="Guo Y."/>
        </authorList>
    </citation>
    <scope>NUCLEOTIDE SEQUENCE [LARGE SCALE GENOMIC DNA]</scope>
    <source>
        <strain evidence="3 4">GR2756</strain>
    </source>
</reference>
<dbReference type="Proteomes" id="UP001259572">
    <property type="component" value="Unassembled WGS sequence"/>
</dbReference>
<name>A0ABU3Q1W7_9SPHN</name>
<dbReference type="Pfam" id="PF13409">
    <property type="entry name" value="GST_N_2"/>
    <property type="match status" value="1"/>
</dbReference>
<comment type="caution">
    <text evidence="3">The sequence shown here is derived from an EMBL/GenBank/DDBJ whole genome shotgun (WGS) entry which is preliminary data.</text>
</comment>
<organism evidence="3 4">
    <name type="scientific">Sphingosinicella rhizophila</name>
    <dbReference type="NCBI Taxonomy" id="3050082"/>
    <lineage>
        <taxon>Bacteria</taxon>
        <taxon>Pseudomonadati</taxon>
        <taxon>Pseudomonadota</taxon>
        <taxon>Alphaproteobacteria</taxon>
        <taxon>Sphingomonadales</taxon>
        <taxon>Sphingosinicellaceae</taxon>
        <taxon>Sphingosinicella</taxon>
    </lineage>
</organism>
<feature type="domain" description="GST C-terminal" evidence="2">
    <location>
        <begin position="99"/>
        <end position="214"/>
    </location>
</feature>
<evidence type="ECO:0000259" key="2">
    <source>
        <dbReference type="PROSITE" id="PS50405"/>
    </source>
</evidence>
<feature type="domain" description="GST N-terminal" evidence="1">
    <location>
        <begin position="10"/>
        <end position="93"/>
    </location>
</feature>
<dbReference type="CDD" id="cd03188">
    <property type="entry name" value="GST_C_Beta"/>
    <property type="match status" value="1"/>
</dbReference>
<dbReference type="InterPro" id="IPR010987">
    <property type="entry name" value="Glutathione-S-Trfase_C-like"/>
</dbReference>
<accession>A0ABU3Q1W7</accession>
<evidence type="ECO:0000313" key="3">
    <source>
        <dbReference type="EMBL" id="MDT9597411.1"/>
    </source>
</evidence>
<dbReference type="InterPro" id="IPR004046">
    <property type="entry name" value="GST_C"/>
</dbReference>
<evidence type="ECO:0000313" key="4">
    <source>
        <dbReference type="Proteomes" id="UP001259572"/>
    </source>
</evidence>
<dbReference type="PANTHER" id="PTHR44051">
    <property type="entry name" value="GLUTATHIONE S-TRANSFERASE-RELATED"/>
    <property type="match status" value="1"/>
</dbReference>
<dbReference type="NCBIfam" id="NF007831">
    <property type="entry name" value="PRK10542.1"/>
    <property type="match status" value="1"/>
</dbReference>
<dbReference type="RefSeq" id="WP_315722617.1">
    <property type="nucleotide sequence ID" value="NZ_JAVUPU010000001.1"/>
</dbReference>
<dbReference type="InterPro" id="IPR036282">
    <property type="entry name" value="Glutathione-S-Trfase_C_sf"/>
</dbReference>
<dbReference type="SUPFAM" id="SSF47616">
    <property type="entry name" value="GST C-terminal domain-like"/>
    <property type="match status" value="1"/>
</dbReference>
<dbReference type="Gene3D" id="3.40.30.10">
    <property type="entry name" value="Glutaredoxin"/>
    <property type="match status" value="1"/>
</dbReference>
<protein>
    <submittedName>
        <fullName evidence="3">Glutathione transferase GstA</fullName>
        <ecNumber evidence="3">2.5.1.18</ecNumber>
    </submittedName>
</protein>
<dbReference type="EMBL" id="JAVUPU010000001">
    <property type="protein sequence ID" value="MDT9597411.1"/>
    <property type="molecule type" value="Genomic_DNA"/>
</dbReference>
<sequence>MRSSSRPWGNEAVKLYFSPGACSQAPNIAFREAGLDIELVKVDLKSKRLESGEDYRVINPKGSVPALALDDHIVLTENAVVLQYIADQAPEAGLIPPYGTIRRYQLLEWLNYIATELHKGFAPLFHPQRSAEATIEARELLAAKFDYVASRMEGNPFLTGESFTIADCYLFVVLRWSRIHHIDLGRWPALAAFVARVAERPAVRAALHSEGMAR</sequence>